<keyword evidence="3" id="KW-1185">Reference proteome</keyword>
<gene>
    <name evidence="2" type="ORF">EJ02DRAFT_473106</name>
</gene>
<proteinExistence type="predicted"/>
<feature type="signal peptide" evidence="1">
    <location>
        <begin position="1"/>
        <end position="19"/>
    </location>
</feature>
<dbReference type="OrthoDB" id="10603245at2759"/>
<evidence type="ECO:0000256" key="1">
    <source>
        <dbReference type="SAM" id="SignalP"/>
    </source>
</evidence>
<feature type="chain" id="PRO_5025554397" evidence="1">
    <location>
        <begin position="20"/>
        <end position="221"/>
    </location>
</feature>
<protein>
    <submittedName>
        <fullName evidence="2">Uncharacterized protein</fullName>
    </submittedName>
</protein>
<accession>A0A6A5SN68</accession>
<dbReference type="AlphaFoldDB" id="A0A6A5SN68"/>
<name>A0A6A5SN68_9PLEO</name>
<evidence type="ECO:0000313" key="2">
    <source>
        <dbReference type="EMBL" id="KAF1938687.1"/>
    </source>
</evidence>
<dbReference type="EMBL" id="ML976098">
    <property type="protein sequence ID" value="KAF1938687.1"/>
    <property type="molecule type" value="Genomic_DNA"/>
</dbReference>
<keyword evidence="1" id="KW-0732">Signal</keyword>
<reference evidence="2" key="1">
    <citation type="journal article" date="2020" name="Stud. Mycol.">
        <title>101 Dothideomycetes genomes: a test case for predicting lifestyles and emergence of pathogens.</title>
        <authorList>
            <person name="Haridas S."/>
            <person name="Albert R."/>
            <person name="Binder M."/>
            <person name="Bloem J."/>
            <person name="Labutti K."/>
            <person name="Salamov A."/>
            <person name="Andreopoulos B."/>
            <person name="Baker S."/>
            <person name="Barry K."/>
            <person name="Bills G."/>
            <person name="Bluhm B."/>
            <person name="Cannon C."/>
            <person name="Castanera R."/>
            <person name="Culley D."/>
            <person name="Daum C."/>
            <person name="Ezra D."/>
            <person name="Gonzalez J."/>
            <person name="Henrissat B."/>
            <person name="Kuo A."/>
            <person name="Liang C."/>
            <person name="Lipzen A."/>
            <person name="Lutzoni F."/>
            <person name="Magnuson J."/>
            <person name="Mondo S."/>
            <person name="Nolan M."/>
            <person name="Ohm R."/>
            <person name="Pangilinan J."/>
            <person name="Park H.-J."/>
            <person name="Ramirez L."/>
            <person name="Alfaro M."/>
            <person name="Sun H."/>
            <person name="Tritt A."/>
            <person name="Yoshinaga Y."/>
            <person name="Zwiers L.-H."/>
            <person name="Turgeon B."/>
            <person name="Goodwin S."/>
            <person name="Spatafora J."/>
            <person name="Crous P."/>
            <person name="Grigoriev I."/>
        </authorList>
    </citation>
    <scope>NUCLEOTIDE SEQUENCE</scope>
    <source>
        <strain evidence="2">CBS 161.51</strain>
    </source>
</reference>
<dbReference type="Proteomes" id="UP000800038">
    <property type="component" value="Unassembled WGS sequence"/>
</dbReference>
<organism evidence="2 3">
    <name type="scientific">Clathrospora elynae</name>
    <dbReference type="NCBI Taxonomy" id="706981"/>
    <lineage>
        <taxon>Eukaryota</taxon>
        <taxon>Fungi</taxon>
        <taxon>Dikarya</taxon>
        <taxon>Ascomycota</taxon>
        <taxon>Pezizomycotina</taxon>
        <taxon>Dothideomycetes</taxon>
        <taxon>Pleosporomycetidae</taxon>
        <taxon>Pleosporales</taxon>
        <taxon>Diademaceae</taxon>
        <taxon>Clathrospora</taxon>
    </lineage>
</organism>
<evidence type="ECO:0000313" key="3">
    <source>
        <dbReference type="Proteomes" id="UP000800038"/>
    </source>
</evidence>
<sequence>MRWTVNVLHLLSLAIVATSYTDKGSNFTSGYRKPFYPLGPLKSNVNELVPLALRLNTIRNPITDTVRFGEDYTRAALLIEKMRDAGRAIDELIHLYVAPYCGQETAKLEWHIQTLEGILLADNMLHVWKSKLCILSEDWNMLSDFIQKLKAREAQQKNMGHIQANPALRHFVQGEEDIKAADPTPKQLVQVLRVPEADVMQLREKKVASGQRQRSHEQELE</sequence>